<evidence type="ECO:0000256" key="1">
    <source>
        <dbReference type="ARBA" id="ARBA00022801"/>
    </source>
</evidence>
<keyword evidence="1" id="KW-0378">Hydrolase</keyword>
<accession>A0A2P2DZB5</accession>
<dbReference type="Pfam" id="PF13279">
    <property type="entry name" value="4HBT_2"/>
    <property type="match status" value="1"/>
</dbReference>
<gene>
    <name evidence="2" type="ORF">LPTSP4_14920</name>
</gene>
<evidence type="ECO:0008006" key="4">
    <source>
        <dbReference type="Google" id="ProtNLM"/>
    </source>
</evidence>
<keyword evidence="3" id="KW-1185">Reference proteome</keyword>
<dbReference type="GO" id="GO:0047617">
    <property type="term" value="F:fatty acyl-CoA hydrolase activity"/>
    <property type="evidence" value="ECO:0007669"/>
    <property type="project" value="TreeGrafter"/>
</dbReference>
<dbReference type="InterPro" id="IPR050563">
    <property type="entry name" value="4-hydroxybenzoyl-CoA_TE"/>
</dbReference>
<dbReference type="Proteomes" id="UP000245133">
    <property type="component" value="Unassembled WGS sequence"/>
</dbReference>
<organism evidence="2 3">
    <name type="scientific">Leptospira ryugenii</name>
    <dbReference type="NCBI Taxonomy" id="1917863"/>
    <lineage>
        <taxon>Bacteria</taxon>
        <taxon>Pseudomonadati</taxon>
        <taxon>Spirochaetota</taxon>
        <taxon>Spirochaetia</taxon>
        <taxon>Leptospirales</taxon>
        <taxon>Leptospiraceae</taxon>
        <taxon>Leptospira</taxon>
    </lineage>
</organism>
<dbReference type="AlphaFoldDB" id="A0A2P2DZB5"/>
<evidence type="ECO:0000313" key="2">
    <source>
        <dbReference type="EMBL" id="GBF49971.1"/>
    </source>
</evidence>
<dbReference type="Gene3D" id="3.10.129.10">
    <property type="entry name" value="Hotdog Thioesterase"/>
    <property type="match status" value="2"/>
</dbReference>
<reference evidence="2 3" key="1">
    <citation type="submission" date="2018-02" db="EMBL/GenBank/DDBJ databases">
        <title>Novel Leptospira species isolated from soil and water in Japan.</title>
        <authorList>
            <person name="Nakao R."/>
            <person name="Masuzawa T."/>
        </authorList>
    </citation>
    <scope>NUCLEOTIDE SEQUENCE [LARGE SCALE GENOMIC DNA]</scope>
    <source>
        <strain evidence="2 3">YH101</strain>
    </source>
</reference>
<dbReference type="PANTHER" id="PTHR31793:SF37">
    <property type="entry name" value="ACYL-COA THIOESTER HYDROLASE YBGC"/>
    <property type="match status" value="1"/>
</dbReference>
<dbReference type="EMBL" id="BFBB01000003">
    <property type="protein sequence ID" value="GBF49971.1"/>
    <property type="molecule type" value="Genomic_DNA"/>
</dbReference>
<proteinExistence type="predicted"/>
<dbReference type="CDD" id="cd00586">
    <property type="entry name" value="4HBT"/>
    <property type="match status" value="1"/>
</dbReference>
<evidence type="ECO:0000313" key="3">
    <source>
        <dbReference type="Proteomes" id="UP000245133"/>
    </source>
</evidence>
<dbReference type="OrthoDB" id="3683044at2"/>
<dbReference type="PANTHER" id="PTHR31793">
    <property type="entry name" value="4-HYDROXYBENZOYL-COA THIOESTERASE FAMILY MEMBER"/>
    <property type="match status" value="1"/>
</dbReference>
<protein>
    <recommendedName>
        <fullName evidence="4">Acyl-CoA thioester hydrolase, YbgC/YbaW family</fullName>
    </recommendedName>
</protein>
<name>A0A2P2DZB5_9LEPT</name>
<comment type="caution">
    <text evidence="2">The sequence shown here is derived from an EMBL/GenBank/DDBJ whole genome shotgun (WGS) entry which is preliminary data.</text>
</comment>
<dbReference type="InterPro" id="IPR029069">
    <property type="entry name" value="HotDog_dom_sf"/>
</dbReference>
<dbReference type="SUPFAM" id="SSF54637">
    <property type="entry name" value="Thioesterase/thiol ester dehydrase-isomerase"/>
    <property type="match status" value="2"/>
</dbReference>
<dbReference type="RefSeq" id="WP_108975312.1">
    <property type="nucleotide sequence ID" value="NZ_BFBB01000003.1"/>
</dbReference>
<sequence length="284" mass="33219">MNELGKDYTNHYVTRIGDIDYNEHVNGSRYEFFAEDARMQTLSKMGIDIKKLIKNHIALQHKGSHFQFLKQRTWNEILKIETTCDWIENGKIQWNHLIYELESGDLAAKLVRVDSLEEFEAKDRDLIQFYAEKNNELRIREQNTELNPESNVLEFSLRANTSDRNGFHAYPLHQLFKLVEEVRWLFSEGMGLSLEAAKEMDCIFFTTESNLIETSKIYPGQNIQVKAFISDYKKVACTLQQLFFQGNEAKPFLSVKETMLAISPSRMAPRRIPDELIHRFLKSP</sequence>